<dbReference type="EMBL" id="JACNJN010000125">
    <property type="protein sequence ID" value="MBC8335853.1"/>
    <property type="molecule type" value="Genomic_DNA"/>
</dbReference>
<dbReference type="AlphaFoldDB" id="A0A8J6NM11"/>
<gene>
    <name evidence="2" type="ORF">H8E29_11335</name>
</gene>
<dbReference type="PANTHER" id="PTHR43415:SF3">
    <property type="entry name" value="GNAT-FAMILY ACETYLTRANSFERASE"/>
    <property type="match status" value="1"/>
</dbReference>
<dbReference type="GO" id="GO:0016747">
    <property type="term" value="F:acyltransferase activity, transferring groups other than amino-acyl groups"/>
    <property type="evidence" value="ECO:0007669"/>
    <property type="project" value="InterPro"/>
</dbReference>
<protein>
    <submittedName>
        <fullName evidence="2">GNAT family N-acetyltransferase</fullName>
    </submittedName>
</protein>
<evidence type="ECO:0000259" key="1">
    <source>
        <dbReference type="PROSITE" id="PS51186"/>
    </source>
</evidence>
<comment type="caution">
    <text evidence="2">The sequence shown here is derived from an EMBL/GenBank/DDBJ whole genome shotgun (WGS) entry which is preliminary data.</text>
</comment>
<accession>A0A8J6NM11</accession>
<name>A0A8J6NM11_9CHLR</name>
<evidence type="ECO:0000313" key="2">
    <source>
        <dbReference type="EMBL" id="MBC8335853.1"/>
    </source>
</evidence>
<dbReference type="CDD" id="cd04301">
    <property type="entry name" value="NAT_SF"/>
    <property type="match status" value="1"/>
</dbReference>
<reference evidence="2 3" key="1">
    <citation type="submission" date="2020-08" db="EMBL/GenBank/DDBJ databases">
        <title>Bridging the membrane lipid divide: bacteria of the FCB group superphylum have the potential to synthesize archaeal ether lipids.</title>
        <authorList>
            <person name="Villanueva L."/>
            <person name="Von Meijenfeldt F.A.B."/>
            <person name="Westbye A.B."/>
            <person name="Yadav S."/>
            <person name="Hopmans E.C."/>
            <person name="Dutilh B.E."/>
            <person name="Sinninghe Damste J.S."/>
        </authorList>
    </citation>
    <scope>NUCLEOTIDE SEQUENCE [LARGE SCALE GENOMIC DNA]</scope>
    <source>
        <strain evidence="2">NIOZ-UU36</strain>
    </source>
</reference>
<organism evidence="2 3">
    <name type="scientific">Candidatus Desulfolinea nitratireducens</name>
    <dbReference type="NCBI Taxonomy" id="2841698"/>
    <lineage>
        <taxon>Bacteria</taxon>
        <taxon>Bacillati</taxon>
        <taxon>Chloroflexota</taxon>
        <taxon>Anaerolineae</taxon>
        <taxon>Anaerolineales</taxon>
        <taxon>Anaerolineales incertae sedis</taxon>
        <taxon>Candidatus Desulfolinea</taxon>
    </lineage>
</organism>
<dbReference type="Pfam" id="PF13302">
    <property type="entry name" value="Acetyltransf_3"/>
    <property type="match status" value="1"/>
</dbReference>
<dbReference type="Proteomes" id="UP000614469">
    <property type="component" value="Unassembled WGS sequence"/>
</dbReference>
<dbReference type="InterPro" id="IPR016181">
    <property type="entry name" value="Acyl_CoA_acyltransferase"/>
</dbReference>
<dbReference type="InterPro" id="IPR000182">
    <property type="entry name" value="GNAT_dom"/>
</dbReference>
<dbReference type="PANTHER" id="PTHR43415">
    <property type="entry name" value="SPERMIDINE N(1)-ACETYLTRANSFERASE"/>
    <property type="match status" value="1"/>
</dbReference>
<proteinExistence type="predicted"/>
<sequence>MIKNIFIGEKVRLLAMNPEIDGKLMSEWRRDTEYARLLDSDPVRLWSGNQMKDWFENKQKNEAFEEINFMIYPLESEEPIGFIELDGIAWHHRTSWVGIGIGNRDYWGQGYGSDAMRILSRYAFDELGLYRLNLNVFSNNTRAIQAYENVGFKVEGAIRDALHRDNQRWDLVFMGLLEEDFRHQT</sequence>
<feature type="domain" description="N-acetyltransferase" evidence="1">
    <location>
        <begin position="20"/>
        <end position="179"/>
    </location>
</feature>
<dbReference type="PROSITE" id="PS51186">
    <property type="entry name" value="GNAT"/>
    <property type="match status" value="1"/>
</dbReference>
<evidence type="ECO:0000313" key="3">
    <source>
        <dbReference type="Proteomes" id="UP000614469"/>
    </source>
</evidence>
<dbReference type="Gene3D" id="3.40.630.30">
    <property type="match status" value="1"/>
</dbReference>
<dbReference type="SUPFAM" id="SSF55729">
    <property type="entry name" value="Acyl-CoA N-acyltransferases (Nat)"/>
    <property type="match status" value="1"/>
</dbReference>